<dbReference type="InterPro" id="IPR022998">
    <property type="entry name" value="ThiamineP_synth_TenI"/>
</dbReference>
<evidence type="ECO:0000256" key="5">
    <source>
        <dbReference type="ARBA" id="ARBA00022723"/>
    </source>
</evidence>
<dbReference type="InterPro" id="IPR000086">
    <property type="entry name" value="NUDIX_hydrolase_dom"/>
</dbReference>
<comment type="caution">
    <text evidence="20">The sequence shown here is derived from an EMBL/GenBank/DDBJ whole genome shotgun (WGS) entry which is preliminary data.</text>
</comment>
<keyword evidence="3" id="KW-0515">Mutator protein</keyword>
<dbReference type="AlphaFoldDB" id="A0A540VVN2"/>
<dbReference type="InterPro" id="IPR015797">
    <property type="entry name" value="NUDIX_hydrolase-like_dom_sf"/>
</dbReference>
<comment type="similarity">
    <text evidence="2">Belongs to the Nudix hydrolase family.</text>
</comment>
<feature type="binding site" evidence="18">
    <location>
        <position position="67"/>
    </location>
    <ligand>
        <name>Mg(2+)</name>
        <dbReference type="ChEBI" id="CHEBI:18420"/>
    </ligand>
</feature>
<dbReference type="InterPro" id="IPR003561">
    <property type="entry name" value="Mutator_MutT"/>
</dbReference>
<dbReference type="InterPro" id="IPR020084">
    <property type="entry name" value="NUDIX_hydrolase_CS"/>
</dbReference>
<evidence type="ECO:0000256" key="12">
    <source>
        <dbReference type="ARBA" id="ARBA00038905"/>
    </source>
</evidence>
<dbReference type="EMBL" id="VIFK01000005">
    <property type="protein sequence ID" value="TQF00798.1"/>
    <property type="molecule type" value="Genomic_DNA"/>
</dbReference>
<keyword evidence="6" id="KW-0227">DNA damage</keyword>
<dbReference type="CDD" id="cd00564">
    <property type="entry name" value="TMP_TenI"/>
    <property type="match status" value="1"/>
</dbReference>
<evidence type="ECO:0000256" key="8">
    <source>
        <dbReference type="ARBA" id="ARBA00022842"/>
    </source>
</evidence>
<keyword evidence="7 20" id="KW-0378">Hydrolase</keyword>
<evidence type="ECO:0000313" key="21">
    <source>
        <dbReference type="Proteomes" id="UP000315400"/>
    </source>
</evidence>
<organism evidence="20 21">
    <name type="scientific">Spiribacter salinus</name>
    <dbReference type="NCBI Taxonomy" id="1335746"/>
    <lineage>
        <taxon>Bacteria</taxon>
        <taxon>Pseudomonadati</taxon>
        <taxon>Pseudomonadota</taxon>
        <taxon>Gammaproteobacteria</taxon>
        <taxon>Chromatiales</taxon>
        <taxon>Ectothiorhodospiraceae</taxon>
        <taxon>Spiribacter</taxon>
    </lineage>
</organism>
<accession>A0A540VVN2</accession>
<dbReference type="InterPro" id="IPR029119">
    <property type="entry name" value="MutY_C"/>
</dbReference>
<dbReference type="Pfam" id="PF02581">
    <property type="entry name" value="TMP-TENI"/>
    <property type="match status" value="1"/>
</dbReference>
<dbReference type="Gene3D" id="3.90.79.10">
    <property type="entry name" value="Nucleoside Triphosphate Pyrophosphohydrolase"/>
    <property type="match status" value="1"/>
</dbReference>
<dbReference type="GO" id="GO:0009228">
    <property type="term" value="P:thiamine biosynthetic process"/>
    <property type="evidence" value="ECO:0007669"/>
    <property type="project" value="UniProtKB-KW"/>
</dbReference>
<dbReference type="GO" id="GO:0044716">
    <property type="term" value="F:8-oxo-GDP phosphatase activity"/>
    <property type="evidence" value="ECO:0007669"/>
    <property type="project" value="TreeGrafter"/>
</dbReference>
<feature type="binding site" evidence="18">
    <location>
        <position position="47"/>
    </location>
    <ligand>
        <name>Mg(2+)</name>
        <dbReference type="ChEBI" id="CHEBI:18420"/>
    </ligand>
</feature>
<dbReference type="InterPro" id="IPR020476">
    <property type="entry name" value="Nudix_hydrolase"/>
</dbReference>
<dbReference type="CDD" id="cd03425">
    <property type="entry name" value="NUDIX_MutT_NudA_like"/>
    <property type="match status" value="1"/>
</dbReference>
<dbReference type="GO" id="GO:0044715">
    <property type="term" value="F:8-oxo-dGDP phosphatase activity"/>
    <property type="evidence" value="ECO:0007669"/>
    <property type="project" value="TreeGrafter"/>
</dbReference>
<dbReference type="InterPro" id="IPR013785">
    <property type="entry name" value="Aldolase_TIM"/>
</dbReference>
<dbReference type="STRING" id="1260251.SPISAL_06775"/>
<name>A0A540VVN2_9GAMM</name>
<dbReference type="Pfam" id="PF14815">
    <property type="entry name" value="NUDIX_4"/>
    <property type="match status" value="1"/>
</dbReference>
<evidence type="ECO:0000256" key="13">
    <source>
        <dbReference type="ARBA" id="ARBA00040794"/>
    </source>
</evidence>
<evidence type="ECO:0000256" key="18">
    <source>
        <dbReference type="PIRSR" id="PIRSR603561-2"/>
    </source>
</evidence>
<keyword evidence="5 18" id="KW-0479">Metal-binding</keyword>
<dbReference type="GO" id="GO:0006260">
    <property type="term" value="P:DNA replication"/>
    <property type="evidence" value="ECO:0007669"/>
    <property type="project" value="UniProtKB-KW"/>
</dbReference>
<comment type="catalytic activity">
    <reaction evidence="11">
        <text>8-oxo-GTP + H2O = 8-oxo-GMP + diphosphate + H(+)</text>
        <dbReference type="Rhea" id="RHEA:67616"/>
        <dbReference type="ChEBI" id="CHEBI:15377"/>
        <dbReference type="ChEBI" id="CHEBI:15378"/>
        <dbReference type="ChEBI" id="CHEBI:33019"/>
        <dbReference type="ChEBI" id="CHEBI:143553"/>
        <dbReference type="ChEBI" id="CHEBI:145694"/>
    </reaction>
</comment>
<keyword evidence="4" id="KW-0235">DNA replication</keyword>
<dbReference type="NCBIfam" id="TIGR00586">
    <property type="entry name" value="mutt"/>
    <property type="match status" value="1"/>
</dbReference>
<dbReference type="PANTHER" id="PTHR47707">
    <property type="entry name" value="8-OXO-DGTP DIPHOSPHATASE"/>
    <property type="match status" value="1"/>
</dbReference>
<evidence type="ECO:0000259" key="19">
    <source>
        <dbReference type="PROSITE" id="PS51462"/>
    </source>
</evidence>
<dbReference type="PROSITE" id="PS51462">
    <property type="entry name" value="NUDIX"/>
    <property type="match status" value="1"/>
</dbReference>
<evidence type="ECO:0000256" key="11">
    <source>
        <dbReference type="ARBA" id="ARBA00036904"/>
    </source>
</evidence>
<comment type="catalytic activity">
    <reaction evidence="10">
        <text>8-oxo-dGTP + H2O = 8-oxo-dGMP + diphosphate + H(+)</text>
        <dbReference type="Rhea" id="RHEA:31575"/>
        <dbReference type="ChEBI" id="CHEBI:15377"/>
        <dbReference type="ChEBI" id="CHEBI:15378"/>
        <dbReference type="ChEBI" id="CHEBI:33019"/>
        <dbReference type="ChEBI" id="CHEBI:63224"/>
        <dbReference type="ChEBI" id="CHEBI:77896"/>
        <dbReference type="EC" id="3.6.1.55"/>
    </reaction>
</comment>
<gene>
    <name evidence="20" type="ORF">FKY71_01860</name>
</gene>
<evidence type="ECO:0000256" key="3">
    <source>
        <dbReference type="ARBA" id="ARBA00022457"/>
    </source>
</evidence>
<evidence type="ECO:0000256" key="16">
    <source>
        <dbReference type="ARBA" id="ARBA00042798"/>
    </source>
</evidence>
<feature type="binding site" evidence="17">
    <location>
        <position position="33"/>
    </location>
    <ligand>
        <name>8-oxo-dGTP</name>
        <dbReference type="ChEBI" id="CHEBI:77896"/>
    </ligand>
</feature>
<feature type="binding site" evidence="17">
    <location>
        <begin position="44"/>
        <end position="47"/>
    </location>
    <ligand>
        <name>8-oxo-dGTP</name>
        <dbReference type="ChEBI" id="CHEBI:77896"/>
    </ligand>
</feature>
<dbReference type="PROSITE" id="PS00893">
    <property type="entry name" value="NUDIX_BOX"/>
    <property type="match status" value="1"/>
</dbReference>
<evidence type="ECO:0000313" key="20">
    <source>
        <dbReference type="EMBL" id="TQF00798.1"/>
    </source>
</evidence>
<dbReference type="InterPro" id="IPR047127">
    <property type="entry name" value="MutT-like"/>
</dbReference>
<evidence type="ECO:0000256" key="7">
    <source>
        <dbReference type="ARBA" id="ARBA00022801"/>
    </source>
</evidence>
<dbReference type="GO" id="GO:0035539">
    <property type="term" value="F:8-oxo-7,8-dihydrodeoxyguanosine triphosphate pyrophosphatase activity"/>
    <property type="evidence" value="ECO:0007669"/>
    <property type="project" value="UniProtKB-EC"/>
</dbReference>
<dbReference type="NCBIfam" id="NF006530">
    <property type="entry name" value="PRK08999.1"/>
    <property type="match status" value="1"/>
</dbReference>
<evidence type="ECO:0000256" key="2">
    <source>
        <dbReference type="ARBA" id="ARBA00005582"/>
    </source>
</evidence>
<feature type="binding site" evidence="17">
    <location>
        <position position="38"/>
    </location>
    <ligand>
        <name>8-oxo-dGTP</name>
        <dbReference type="ChEBI" id="CHEBI:77896"/>
    </ligand>
</feature>
<dbReference type="GO" id="GO:0046872">
    <property type="term" value="F:metal ion binding"/>
    <property type="evidence" value="ECO:0007669"/>
    <property type="project" value="UniProtKB-KW"/>
</dbReference>
<dbReference type="EC" id="3.6.1.55" evidence="12"/>
<dbReference type="Gene3D" id="3.20.20.70">
    <property type="entry name" value="Aldolase class I"/>
    <property type="match status" value="1"/>
</dbReference>
<evidence type="ECO:0000256" key="15">
    <source>
        <dbReference type="ARBA" id="ARBA00041979"/>
    </source>
</evidence>
<keyword evidence="9" id="KW-0234">DNA repair</keyword>
<dbReference type="SUPFAM" id="SSF55811">
    <property type="entry name" value="Nudix"/>
    <property type="match status" value="1"/>
</dbReference>
<evidence type="ECO:0000256" key="17">
    <source>
        <dbReference type="PIRSR" id="PIRSR603561-1"/>
    </source>
</evidence>
<comment type="cofactor">
    <cofactor evidence="1 18">
        <name>Mg(2+)</name>
        <dbReference type="ChEBI" id="CHEBI:18420"/>
    </cofactor>
</comment>
<dbReference type="PRINTS" id="PR00502">
    <property type="entry name" value="NUDIXFAMILY"/>
</dbReference>
<keyword evidence="8 18" id="KW-0460">Magnesium</keyword>
<evidence type="ECO:0000256" key="6">
    <source>
        <dbReference type="ARBA" id="ARBA00022763"/>
    </source>
</evidence>
<evidence type="ECO:0000256" key="10">
    <source>
        <dbReference type="ARBA" id="ARBA00035861"/>
    </source>
</evidence>
<protein>
    <recommendedName>
        <fullName evidence="13">8-oxo-dGTP diphosphatase</fullName>
        <ecNumber evidence="12">3.6.1.55</ecNumber>
    </recommendedName>
    <alternativeName>
        <fullName evidence="16">7,8-dihydro-8-oxoguanine-triphosphatase</fullName>
    </alternativeName>
    <alternativeName>
        <fullName evidence="15">Mutator protein MutT</fullName>
    </alternativeName>
    <alternativeName>
        <fullName evidence="14">dGTP pyrophosphohydrolase</fullName>
    </alternativeName>
</protein>
<dbReference type="GO" id="GO:0008413">
    <property type="term" value="F:8-oxo-7,8-dihydroguanosine triphosphate pyrophosphatase activity"/>
    <property type="evidence" value="ECO:0007669"/>
    <property type="project" value="InterPro"/>
</dbReference>
<dbReference type="InterPro" id="IPR036206">
    <property type="entry name" value="ThiamineP_synth_sf"/>
</dbReference>
<evidence type="ECO:0000256" key="4">
    <source>
        <dbReference type="ARBA" id="ARBA00022705"/>
    </source>
</evidence>
<evidence type="ECO:0000256" key="14">
    <source>
        <dbReference type="ARBA" id="ARBA00041592"/>
    </source>
</evidence>
<dbReference type="GO" id="GO:0006281">
    <property type="term" value="P:DNA repair"/>
    <property type="evidence" value="ECO:0007669"/>
    <property type="project" value="UniProtKB-KW"/>
</dbReference>
<feature type="binding site" evidence="17">
    <location>
        <position position="129"/>
    </location>
    <ligand>
        <name>8-oxo-dGTP</name>
        <dbReference type="ChEBI" id="CHEBI:77896"/>
    </ligand>
</feature>
<proteinExistence type="inferred from homology"/>
<reference evidence="20 21" key="1">
    <citation type="submission" date="2019-06" db="EMBL/GenBank/DDBJ databases">
        <title>Metagenome assembled Genome of Spiribacter salinus SL48-SHIP from the microbial mat of Salt Lake 48 (Novosibirsk region, Russia).</title>
        <authorList>
            <person name="Shipova A."/>
            <person name="Rozanov A.S."/>
            <person name="Bryanskaya A.V."/>
            <person name="Peltek S.E."/>
        </authorList>
    </citation>
    <scope>NUCLEOTIDE SEQUENCE [LARGE SCALE GENOMIC DNA]</scope>
    <source>
        <strain evidence="20">SL48-SHIP-2</strain>
    </source>
</reference>
<dbReference type="PANTHER" id="PTHR47707:SF1">
    <property type="entry name" value="NUDIX HYDROLASE FAMILY PROTEIN"/>
    <property type="match status" value="1"/>
</dbReference>
<evidence type="ECO:0000256" key="9">
    <source>
        <dbReference type="ARBA" id="ARBA00023204"/>
    </source>
</evidence>
<feature type="domain" description="Nudix hydrolase" evidence="19">
    <location>
        <begin position="11"/>
        <end position="140"/>
    </location>
</feature>
<sequence>MPNTGAEGVSGDALQVAVGVVRDAADRVLIAQRAPARHQGGYWEFPGGKIEPNETAESALTRELAEELGITVQATRPLICVPHDYGDRRVYLNVLEVLDYTGVPAGLEEQPLRWVTTDALDPAAFPAANRAIISALQLPLHYVISPDCTDPSAWLAGLQAALQRGERLIQFRVRALAGSDRSALAAEALRRCHAHGARLLINGDAALARSIGAEGVHWTAAQLQQLSRQDVLAAGVSGGSCHSLAELALAESLGLDFAVLSPVAATRSHPEATPLGWGQFTQWVSETALPVYALGGMRPDDWDQARAAGAQGVAGISGFWV</sequence>
<evidence type="ECO:0000256" key="1">
    <source>
        <dbReference type="ARBA" id="ARBA00001946"/>
    </source>
</evidence>
<dbReference type="Proteomes" id="UP000315400">
    <property type="component" value="Unassembled WGS sequence"/>
</dbReference>
<dbReference type="SUPFAM" id="SSF51391">
    <property type="entry name" value="Thiamin phosphate synthase"/>
    <property type="match status" value="1"/>
</dbReference>